<dbReference type="PANTHER" id="PTHR31579">
    <property type="entry name" value="OS03G0796600 PROTEIN"/>
    <property type="match status" value="1"/>
</dbReference>
<organism evidence="2">
    <name type="scientific">Vitis vinifera</name>
    <name type="common">Grape</name>
    <dbReference type="NCBI Taxonomy" id="29760"/>
    <lineage>
        <taxon>Eukaryota</taxon>
        <taxon>Viridiplantae</taxon>
        <taxon>Streptophyta</taxon>
        <taxon>Embryophyta</taxon>
        <taxon>Tracheophyta</taxon>
        <taxon>Spermatophyta</taxon>
        <taxon>Magnoliopsida</taxon>
        <taxon>eudicotyledons</taxon>
        <taxon>Gunneridae</taxon>
        <taxon>Pentapetalae</taxon>
        <taxon>rosids</taxon>
        <taxon>Vitales</taxon>
        <taxon>Vitaceae</taxon>
        <taxon>Viteae</taxon>
        <taxon>Vitis</taxon>
    </lineage>
</organism>
<dbReference type="AlphaFoldDB" id="A5AL14"/>
<accession>A5AL14</accession>
<protein>
    <submittedName>
        <fullName evidence="2">Uncharacterized protein</fullName>
    </submittedName>
</protein>
<dbReference type="Pfam" id="PF04720">
    <property type="entry name" value="PDDEXK_6"/>
    <property type="match status" value="1"/>
</dbReference>
<dbReference type="EMBL" id="AM429195">
    <property type="protein sequence ID" value="CAN69150.1"/>
    <property type="molecule type" value="Genomic_DNA"/>
</dbReference>
<evidence type="ECO:0000313" key="2">
    <source>
        <dbReference type="EMBL" id="CAN69150.1"/>
    </source>
</evidence>
<dbReference type="InterPro" id="IPR006502">
    <property type="entry name" value="PDDEXK-like"/>
</dbReference>
<reference evidence="2" key="1">
    <citation type="journal article" date="2007" name="PLoS ONE">
        <title>The first genome sequence of an elite grapevine cultivar (Pinot noir Vitis vinifera L.): coping with a highly heterozygous genome.</title>
        <authorList>
            <person name="Velasco R."/>
            <person name="Zharkikh A."/>
            <person name="Troggio M."/>
            <person name="Cartwright D.A."/>
            <person name="Cestaro A."/>
            <person name="Pruss D."/>
            <person name="Pindo M."/>
            <person name="FitzGerald L.M."/>
            <person name="Vezzulli S."/>
            <person name="Reid J."/>
            <person name="Malacarne G."/>
            <person name="Iliev D."/>
            <person name="Coppola G."/>
            <person name="Wardell B."/>
            <person name="Micheletti D."/>
            <person name="Macalma T."/>
            <person name="Facci M."/>
            <person name="Mitchell J.T."/>
            <person name="Perazzolli M."/>
            <person name="Eldredge G."/>
            <person name="Gatto P."/>
            <person name="Oyzerski R."/>
            <person name="Moretto M."/>
            <person name="Gutin N."/>
            <person name="Stefanini M."/>
            <person name="Chen Y."/>
            <person name="Segala C."/>
            <person name="Davenport C."/>
            <person name="Dematte L."/>
            <person name="Mraz A."/>
            <person name="Battilana J."/>
            <person name="Stormo K."/>
            <person name="Costa F."/>
            <person name="Tao Q."/>
            <person name="Si-Ammour A."/>
            <person name="Harkins T."/>
            <person name="Lackey A."/>
            <person name="Perbost C."/>
            <person name="Taillon B."/>
            <person name="Stella A."/>
            <person name="Solovyev V."/>
            <person name="Fawcett J.A."/>
            <person name="Sterck L."/>
            <person name="Vandepoele K."/>
            <person name="Grando S.M."/>
            <person name="Toppo S."/>
            <person name="Moser C."/>
            <person name="Lanchbury J."/>
            <person name="Bogden R."/>
            <person name="Skolnick M."/>
            <person name="Sgaramella V."/>
            <person name="Bhatnagar S.K."/>
            <person name="Fontana P."/>
            <person name="Gutin A."/>
            <person name="Van de Peer Y."/>
            <person name="Salamini F."/>
            <person name="Viola R."/>
        </authorList>
    </citation>
    <scope>NUCLEOTIDE SEQUENCE</scope>
</reference>
<dbReference type="PANTHER" id="PTHR31579:SF1">
    <property type="entry name" value="OS03G0796600 PROTEIN"/>
    <property type="match status" value="1"/>
</dbReference>
<name>A5AL14_VITVI</name>
<feature type="region of interest" description="Disordered" evidence="1">
    <location>
        <begin position="433"/>
        <end position="452"/>
    </location>
</feature>
<evidence type="ECO:0000256" key="1">
    <source>
        <dbReference type="SAM" id="MobiDB-lite"/>
    </source>
</evidence>
<dbReference type="NCBIfam" id="TIGR01615">
    <property type="entry name" value="A_thal_3542"/>
    <property type="match status" value="1"/>
</dbReference>
<sequence>MVPQSGRALRVFQSGHPDSLWDTCSRSVTTTKPTPCNLCPLSKLQFQDYPCHVISDVAYYCDSATSAAYKGPSALPSPPFFTSHNNPNTKGFISLPLPAISYCRRNEASDCRLFFRYTQCPCIRSSPSRFPRKALAKRDLLLLQSFQVIRSFFGEFSRLSSENGAELTSAAVSIVWGTENVKQGLEQREPVIISVFIFIAMPFPMKIQPIDIDSHTPRETIRADSGKPVLKSRLKRLFDRQFHGVLKNSSTEKPESQYSKDGGVEFEPSSVCLAKMVQNFIEESNEKQTTVKCGRNRCNCFNGNGNDSSDDEFDGYGGFGEPIVTASSGDASDLLQGEYEFIDVIVDGERLLIDIDFRSEFEIARSTGVYKAILQSLPYIFVGKPDRLQQIVSIVSEAAKQSLKKKGMHFPPWRKSEYMRAKWLSPYTRTTPNGILKESENKNEQDSATTESECGEFELIFGEESTPPERDHECTASSQAKFSGEGEKIILVVSPWQPPAIKPKSCERGAKVVTGLASLLKEKP</sequence>
<dbReference type="ExpressionAtlas" id="A5AL14">
    <property type="expression patterns" value="baseline and differential"/>
</dbReference>
<gene>
    <name evidence="2" type="ORF">VITISV_003949</name>
</gene>
<proteinExistence type="predicted"/>